<keyword evidence="2" id="KW-1185">Reference proteome</keyword>
<dbReference type="AlphaFoldDB" id="A0AAE3IJD8"/>
<organism evidence="1 2">
    <name type="scientific">Hominimerdicola aceti</name>
    <dbReference type="NCBI Taxonomy" id="2981726"/>
    <lineage>
        <taxon>Bacteria</taxon>
        <taxon>Bacillati</taxon>
        <taxon>Bacillota</taxon>
        <taxon>Clostridia</taxon>
        <taxon>Eubacteriales</taxon>
        <taxon>Oscillospiraceae</taxon>
        <taxon>Hominimerdicola</taxon>
    </lineage>
</organism>
<evidence type="ECO:0000313" key="1">
    <source>
        <dbReference type="EMBL" id="MCU6706990.1"/>
    </source>
</evidence>
<dbReference type="RefSeq" id="WP_267302026.1">
    <property type="nucleotide sequence ID" value="NZ_JAOQJZ010000021.1"/>
</dbReference>
<accession>A0AAE3IJD8</accession>
<comment type="caution">
    <text evidence="1">The sequence shown here is derived from an EMBL/GenBank/DDBJ whole genome shotgun (WGS) entry which is preliminary data.</text>
</comment>
<name>A0AAE3IJD8_9FIRM</name>
<protein>
    <submittedName>
        <fullName evidence="1">Uncharacterized protein</fullName>
    </submittedName>
</protein>
<dbReference type="EMBL" id="JAOQJZ010000021">
    <property type="protein sequence ID" value="MCU6706990.1"/>
    <property type="molecule type" value="Genomic_DNA"/>
</dbReference>
<proteinExistence type="predicted"/>
<sequence>MLVKAEVIKKADELNRMAAKLLPLPEGLTQAEQLLYKSLCIVYREFRAGQIDKKQALDEKQELYRAYINGAYALDLWQTYGEYAKVFQKCQYEIHHEGCEVCKRLNDILCGMGRGKANETH</sequence>
<dbReference type="Proteomes" id="UP001208131">
    <property type="component" value="Unassembled WGS sequence"/>
</dbReference>
<reference evidence="1 2" key="1">
    <citation type="journal article" date="2021" name="ISME Commun">
        <title>Automated analysis of genomic sequences facilitates high-throughput and comprehensive description of bacteria.</title>
        <authorList>
            <person name="Hitch T.C.A."/>
        </authorList>
    </citation>
    <scope>NUCLEOTIDE SEQUENCE [LARGE SCALE GENOMIC DNA]</scope>
    <source>
        <strain evidence="1 2">Sanger_31</strain>
    </source>
</reference>
<evidence type="ECO:0000313" key="2">
    <source>
        <dbReference type="Proteomes" id="UP001208131"/>
    </source>
</evidence>
<gene>
    <name evidence="1" type="ORF">OCV57_13825</name>
</gene>